<proteinExistence type="predicted"/>
<evidence type="ECO:0000313" key="2">
    <source>
        <dbReference type="Proteomes" id="UP000479190"/>
    </source>
</evidence>
<organism evidence="1 2">
    <name type="scientific">Trichogramma brassicae</name>
    <dbReference type="NCBI Taxonomy" id="86971"/>
    <lineage>
        <taxon>Eukaryota</taxon>
        <taxon>Metazoa</taxon>
        <taxon>Ecdysozoa</taxon>
        <taxon>Arthropoda</taxon>
        <taxon>Hexapoda</taxon>
        <taxon>Insecta</taxon>
        <taxon>Pterygota</taxon>
        <taxon>Neoptera</taxon>
        <taxon>Endopterygota</taxon>
        <taxon>Hymenoptera</taxon>
        <taxon>Apocrita</taxon>
        <taxon>Proctotrupomorpha</taxon>
        <taxon>Chalcidoidea</taxon>
        <taxon>Trichogrammatidae</taxon>
        <taxon>Trichogramma</taxon>
    </lineage>
</organism>
<keyword evidence="2" id="KW-1185">Reference proteome</keyword>
<name>A0A6H5IYL5_9HYME</name>
<reference evidence="1 2" key="1">
    <citation type="submission" date="2020-02" db="EMBL/GenBank/DDBJ databases">
        <authorList>
            <person name="Ferguson B K."/>
        </authorList>
    </citation>
    <scope>NUCLEOTIDE SEQUENCE [LARGE SCALE GENOMIC DNA]</scope>
</reference>
<dbReference type="EMBL" id="CADCXV010001236">
    <property type="protein sequence ID" value="CAB0042878.1"/>
    <property type="molecule type" value="Genomic_DNA"/>
</dbReference>
<dbReference type="Proteomes" id="UP000479190">
    <property type="component" value="Unassembled WGS sequence"/>
</dbReference>
<feature type="non-terminal residue" evidence="1">
    <location>
        <position position="1"/>
    </location>
</feature>
<evidence type="ECO:0000313" key="1">
    <source>
        <dbReference type="EMBL" id="CAB0042878.1"/>
    </source>
</evidence>
<gene>
    <name evidence="1" type="ORF">TBRA_LOCUS14466</name>
</gene>
<dbReference type="AlphaFoldDB" id="A0A6H5IYL5"/>
<sequence>VPVNTFLKRRPQKLSDNDANVLIPTQAVVARPSHEMLIQRKLPCRVSSRSMKTGRTRVVVLLSFTIAWCGHKIVRTVIARRDLYFYAFDPTMIICSIKVLYSARKAYNIHICQRTTHTCFSWSTCSLCCLLTVENSNTTFFFATTAIYVDTKRPPAGVKARHRPKRPRKILTLQVTRMKILSAILPVTRNTGRNYMSSRTNRSARTMTSAARKTILRFSRMTTFTVEGICKTACLSQSKGLDIHGGLITYRPDSKTI</sequence>
<protein>
    <submittedName>
        <fullName evidence="1">Uncharacterized protein</fullName>
    </submittedName>
</protein>
<accession>A0A6H5IYL5</accession>